<evidence type="ECO:0000313" key="3">
    <source>
        <dbReference type="Proteomes" id="UP000807769"/>
    </source>
</evidence>
<keyword evidence="3" id="KW-1185">Reference proteome</keyword>
<dbReference type="AlphaFoldDB" id="A0A9P7EBF1"/>
<accession>A0A9P7EBF1</accession>
<comment type="caution">
    <text evidence="2">The sequence shown here is derived from an EMBL/GenBank/DDBJ whole genome shotgun (WGS) entry which is preliminary data.</text>
</comment>
<sequence length="74" mass="8662">MIADSRIVLMFLSLSLWRQYISLIVINMDQLPEQGPGTGRLFFVFRIRGASDRALYIRHDTVSNFECQRSHKFV</sequence>
<evidence type="ECO:0000313" key="2">
    <source>
        <dbReference type="EMBL" id="KAG1816868.1"/>
    </source>
</evidence>
<dbReference type="Proteomes" id="UP000807769">
    <property type="component" value="Unassembled WGS sequence"/>
</dbReference>
<reference evidence="2" key="1">
    <citation type="journal article" date="2020" name="New Phytol.">
        <title>Comparative genomics reveals dynamic genome evolution in host specialist ectomycorrhizal fungi.</title>
        <authorList>
            <person name="Lofgren L.A."/>
            <person name="Nguyen N.H."/>
            <person name="Vilgalys R."/>
            <person name="Ruytinx J."/>
            <person name="Liao H.L."/>
            <person name="Branco S."/>
            <person name="Kuo A."/>
            <person name="LaButti K."/>
            <person name="Lipzen A."/>
            <person name="Andreopoulos W."/>
            <person name="Pangilinan J."/>
            <person name="Riley R."/>
            <person name="Hundley H."/>
            <person name="Na H."/>
            <person name="Barry K."/>
            <person name="Grigoriev I.V."/>
            <person name="Stajich J.E."/>
            <person name="Kennedy P.G."/>
        </authorList>
    </citation>
    <scope>NUCLEOTIDE SEQUENCE</scope>
    <source>
        <strain evidence="2">MN1</strain>
    </source>
</reference>
<feature type="chain" id="PRO_5040262556" description="Secreted protein" evidence="1">
    <location>
        <begin position="23"/>
        <end position="74"/>
    </location>
</feature>
<evidence type="ECO:0000256" key="1">
    <source>
        <dbReference type="SAM" id="SignalP"/>
    </source>
</evidence>
<name>A0A9P7EBF1_9AGAM</name>
<dbReference type="GeneID" id="64629622"/>
<evidence type="ECO:0008006" key="4">
    <source>
        <dbReference type="Google" id="ProtNLM"/>
    </source>
</evidence>
<dbReference type="RefSeq" id="XP_041193428.1">
    <property type="nucleotide sequence ID" value="XM_041335605.1"/>
</dbReference>
<organism evidence="2 3">
    <name type="scientific">Suillus subaureus</name>
    <dbReference type="NCBI Taxonomy" id="48587"/>
    <lineage>
        <taxon>Eukaryota</taxon>
        <taxon>Fungi</taxon>
        <taxon>Dikarya</taxon>
        <taxon>Basidiomycota</taxon>
        <taxon>Agaricomycotina</taxon>
        <taxon>Agaricomycetes</taxon>
        <taxon>Agaricomycetidae</taxon>
        <taxon>Boletales</taxon>
        <taxon>Suillineae</taxon>
        <taxon>Suillaceae</taxon>
        <taxon>Suillus</taxon>
    </lineage>
</organism>
<gene>
    <name evidence="2" type="ORF">BJ212DRAFT_1353803</name>
</gene>
<proteinExistence type="predicted"/>
<feature type="signal peptide" evidence="1">
    <location>
        <begin position="1"/>
        <end position="22"/>
    </location>
</feature>
<keyword evidence="1" id="KW-0732">Signal</keyword>
<dbReference type="EMBL" id="JABBWG010000015">
    <property type="protein sequence ID" value="KAG1816868.1"/>
    <property type="molecule type" value="Genomic_DNA"/>
</dbReference>
<protein>
    <recommendedName>
        <fullName evidence="4">Secreted protein</fullName>
    </recommendedName>
</protein>